<dbReference type="InterPro" id="IPR023468">
    <property type="entry name" value="Riboflavin_kinase"/>
</dbReference>
<dbReference type="GO" id="GO:0009231">
    <property type="term" value="P:riboflavin biosynthetic process"/>
    <property type="evidence" value="ECO:0007669"/>
    <property type="project" value="InterPro"/>
</dbReference>
<keyword evidence="10 15" id="KW-0274">FAD</keyword>
<feature type="domain" description="Riboflavin kinase" evidence="16">
    <location>
        <begin position="185"/>
        <end position="310"/>
    </location>
</feature>
<dbReference type="InterPro" id="IPR015864">
    <property type="entry name" value="FAD_synthase"/>
</dbReference>
<evidence type="ECO:0000256" key="9">
    <source>
        <dbReference type="ARBA" id="ARBA00022777"/>
    </source>
</evidence>
<comment type="similarity">
    <text evidence="15">Belongs to the ribF family.</text>
</comment>
<dbReference type="InterPro" id="IPR014729">
    <property type="entry name" value="Rossmann-like_a/b/a_fold"/>
</dbReference>
<dbReference type="InterPro" id="IPR002606">
    <property type="entry name" value="Riboflavin_kinase_bac"/>
</dbReference>
<keyword evidence="12" id="KW-0511">Multifunctional enzyme</keyword>
<keyword evidence="6 15" id="KW-0808">Transferase</keyword>
<proteinExistence type="inferred from homology"/>
<evidence type="ECO:0000256" key="11">
    <source>
        <dbReference type="ARBA" id="ARBA00022840"/>
    </source>
</evidence>
<evidence type="ECO:0000256" key="10">
    <source>
        <dbReference type="ARBA" id="ARBA00022827"/>
    </source>
</evidence>
<name>A0A0V8JDK5_9BACL</name>
<organism evidence="17 18">
    <name type="scientific">Fictibacillus enclensis</name>
    <dbReference type="NCBI Taxonomy" id="1017270"/>
    <lineage>
        <taxon>Bacteria</taxon>
        <taxon>Bacillati</taxon>
        <taxon>Bacillota</taxon>
        <taxon>Bacilli</taxon>
        <taxon>Bacillales</taxon>
        <taxon>Fictibacillaceae</taxon>
        <taxon>Fictibacillus</taxon>
    </lineage>
</organism>
<dbReference type="OrthoDB" id="9803667at2"/>
<comment type="pathway">
    <text evidence="2 15">Cofactor biosynthesis; FAD biosynthesis; FAD from FMN: step 1/1.</text>
</comment>
<evidence type="ECO:0000313" key="17">
    <source>
        <dbReference type="EMBL" id="KSU85109.1"/>
    </source>
</evidence>
<comment type="function">
    <text evidence="1">Catalyzes the phosphorylation of riboflavin to FMN followed by the adenylation of FMN to FAD.</text>
</comment>
<evidence type="ECO:0000256" key="6">
    <source>
        <dbReference type="ARBA" id="ARBA00022679"/>
    </source>
</evidence>
<dbReference type="NCBIfam" id="NF004160">
    <property type="entry name" value="PRK05627.1-3"/>
    <property type="match status" value="1"/>
</dbReference>
<evidence type="ECO:0000256" key="7">
    <source>
        <dbReference type="ARBA" id="ARBA00022695"/>
    </source>
</evidence>
<dbReference type="PIRSF" id="PIRSF004491">
    <property type="entry name" value="FAD_Synth"/>
    <property type="match status" value="1"/>
</dbReference>
<evidence type="ECO:0000313" key="18">
    <source>
        <dbReference type="Proteomes" id="UP000054099"/>
    </source>
</evidence>
<dbReference type="SUPFAM" id="SSF82114">
    <property type="entry name" value="Riboflavin kinase-like"/>
    <property type="match status" value="1"/>
</dbReference>
<dbReference type="UniPathway" id="UPA00276">
    <property type="reaction ID" value="UER00406"/>
</dbReference>
<evidence type="ECO:0000256" key="8">
    <source>
        <dbReference type="ARBA" id="ARBA00022741"/>
    </source>
</evidence>
<reference evidence="17 18" key="1">
    <citation type="journal article" date="2014" name="Antonie Van Leeuwenhoek">
        <title>Fictibacillus enclensis sp. nov., isolated from marine sediment.</title>
        <authorList>
            <person name="Dastager S.G."/>
            <person name="Mawlankar R."/>
            <person name="Srinivasan K."/>
            <person name="Tang S.K."/>
            <person name="Lee J.C."/>
            <person name="Ramana V.V."/>
            <person name="Shouche Y.S."/>
        </authorList>
    </citation>
    <scope>NUCLEOTIDE SEQUENCE [LARGE SCALE GENOMIC DNA]</scope>
    <source>
        <strain evidence="17 18">NIO-1003</strain>
    </source>
</reference>
<keyword evidence="9 15" id="KW-0418">Kinase</keyword>
<keyword evidence="18" id="KW-1185">Reference proteome</keyword>
<dbReference type="UniPathway" id="UPA00277">
    <property type="reaction ID" value="UER00407"/>
</dbReference>
<dbReference type="Proteomes" id="UP000054099">
    <property type="component" value="Unassembled WGS sequence"/>
</dbReference>
<protein>
    <recommendedName>
        <fullName evidence="15">Riboflavin biosynthesis protein</fullName>
    </recommendedName>
    <domain>
        <recommendedName>
            <fullName evidence="15">Riboflavin kinase</fullName>
            <ecNumber evidence="15">2.7.1.26</ecNumber>
        </recommendedName>
        <alternativeName>
            <fullName evidence="15">Flavokinase</fullName>
        </alternativeName>
    </domain>
    <domain>
        <recommendedName>
            <fullName evidence="15">FMN adenylyltransferase</fullName>
            <ecNumber evidence="15">2.7.7.2</ecNumber>
        </recommendedName>
        <alternativeName>
            <fullName evidence="15">FAD pyrophosphorylase</fullName>
        </alternativeName>
        <alternativeName>
            <fullName evidence="15">FAD synthase</fullName>
        </alternativeName>
    </domain>
</protein>
<dbReference type="Gene3D" id="2.40.30.30">
    <property type="entry name" value="Riboflavin kinase-like"/>
    <property type="match status" value="1"/>
</dbReference>
<keyword evidence="4 15" id="KW-0285">Flavoprotein</keyword>
<dbReference type="FunFam" id="2.40.30.30:FF:000003">
    <property type="entry name" value="Riboflavin biosynthesis protein"/>
    <property type="match status" value="1"/>
</dbReference>
<dbReference type="EMBL" id="LNQN01000001">
    <property type="protein sequence ID" value="KSU85109.1"/>
    <property type="molecule type" value="Genomic_DNA"/>
</dbReference>
<evidence type="ECO:0000256" key="2">
    <source>
        <dbReference type="ARBA" id="ARBA00004726"/>
    </source>
</evidence>
<dbReference type="PANTHER" id="PTHR22749:SF6">
    <property type="entry name" value="RIBOFLAVIN KINASE"/>
    <property type="match status" value="1"/>
</dbReference>
<evidence type="ECO:0000256" key="4">
    <source>
        <dbReference type="ARBA" id="ARBA00022630"/>
    </source>
</evidence>
<dbReference type="GO" id="GO:0005524">
    <property type="term" value="F:ATP binding"/>
    <property type="evidence" value="ECO:0007669"/>
    <property type="project" value="UniProtKB-UniRule"/>
</dbReference>
<comment type="caution">
    <text evidence="17">The sequence shown here is derived from an EMBL/GenBank/DDBJ whole genome shotgun (WGS) entry which is preliminary data.</text>
</comment>
<dbReference type="SUPFAM" id="SSF52374">
    <property type="entry name" value="Nucleotidylyl transferase"/>
    <property type="match status" value="1"/>
</dbReference>
<dbReference type="Pfam" id="PF01687">
    <property type="entry name" value="Flavokinase"/>
    <property type="match status" value="1"/>
</dbReference>
<dbReference type="GO" id="GO:0009398">
    <property type="term" value="P:FMN biosynthetic process"/>
    <property type="evidence" value="ECO:0007669"/>
    <property type="project" value="UniProtKB-UniRule"/>
</dbReference>
<dbReference type="GO" id="GO:0003919">
    <property type="term" value="F:FMN adenylyltransferase activity"/>
    <property type="evidence" value="ECO:0007669"/>
    <property type="project" value="UniProtKB-UniRule"/>
</dbReference>
<dbReference type="GO" id="GO:0008531">
    <property type="term" value="F:riboflavin kinase activity"/>
    <property type="evidence" value="ECO:0007669"/>
    <property type="project" value="UniProtKB-UniRule"/>
</dbReference>
<dbReference type="NCBIfam" id="TIGR00083">
    <property type="entry name" value="ribF"/>
    <property type="match status" value="1"/>
</dbReference>
<evidence type="ECO:0000259" key="16">
    <source>
        <dbReference type="SMART" id="SM00904"/>
    </source>
</evidence>
<dbReference type="EC" id="2.7.7.2" evidence="15"/>
<dbReference type="EC" id="2.7.1.26" evidence="15"/>
<dbReference type="CDD" id="cd02064">
    <property type="entry name" value="FAD_synthetase_N"/>
    <property type="match status" value="1"/>
</dbReference>
<comment type="catalytic activity">
    <reaction evidence="13 15">
        <text>riboflavin + ATP = FMN + ADP + H(+)</text>
        <dbReference type="Rhea" id="RHEA:14357"/>
        <dbReference type="ChEBI" id="CHEBI:15378"/>
        <dbReference type="ChEBI" id="CHEBI:30616"/>
        <dbReference type="ChEBI" id="CHEBI:57986"/>
        <dbReference type="ChEBI" id="CHEBI:58210"/>
        <dbReference type="ChEBI" id="CHEBI:456216"/>
        <dbReference type="EC" id="2.7.1.26"/>
    </reaction>
</comment>
<dbReference type="PANTHER" id="PTHR22749">
    <property type="entry name" value="RIBOFLAVIN KINASE/FMN ADENYLYLTRANSFERASE"/>
    <property type="match status" value="1"/>
</dbReference>
<evidence type="ECO:0000256" key="5">
    <source>
        <dbReference type="ARBA" id="ARBA00022643"/>
    </source>
</evidence>
<keyword evidence="8 15" id="KW-0547">Nucleotide-binding</keyword>
<dbReference type="GO" id="GO:0006747">
    <property type="term" value="P:FAD biosynthetic process"/>
    <property type="evidence" value="ECO:0007669"/>
    <property type="project" value="UniProtKB-UniRule"/>
</dbReference>
<dbReference type="SMART" id="SM00904">
    <property type="entry name" value="Flavokinase"/>
    <property type="match status" value="1"/>
</dbReference>
<sequence length="312" mass="34809">MKTITLTHPHQFNKNDLPPTVMALGYFDGLHLGHQKVIGTAAAIARHGNMASAVMSFHPHPSVVLGKKEAHVSYLTPIEKKEELLSELGIDIFYLVEFNEEFASLSPMRFIEEYLIGLHVQHVVAGFDYTYGKYGKGNMAMMEESARGIFSQTVIEKLDKNGQKISSTLIRNLLKEGNVDDIPEYLGRPYSISGKVVHGESRGTSIGFPTANIDPVPDYLVPANGVYIVQAEVDGRPLNGVANIGTKPTFHEEREASIEVHLFDFSSNIYGKDVEVYWLSRIRDEKKFESVDALIEQIGADKQAGINYFYEK</sequence>
<evidence type="ECO:0000256" key="13">
    <source>
        <dbReference type="ARBA" id="ARBA00047880"/>
    </source>
</evidence>
<evidence type="ECO:0000256" key="1">
    <source>
        <dbReference type="ARBA" id="ARBA00002121"/>
    </source>
</evidence>
<keyword evidence="7 15" id="KW-0548">Nucleotidyltransferase</keyword>
<dbReference type="FunFam" id="3.40.50.620:FF:000021">
    <property type="entry name" value="Riboflavin biosynthesis protein"/>
    <property type="match status" value="1"/>
</dbReference>
<dbReference type="InterPro" id="IPR015865">
    <property type="entry name" value="Riboflavin_kinase_bac/euk"/>
</dbReference>
<keyword evidence="11 15" id="KW-0067">ATP-binding</keyword>
<evidence type="ECO:0000256" key="15">
    <source>
        <dbReference type="PIRNR" id="PIRNR004491"/>
    </source>
</evidence>
<evidence type="ECO:0000256" key="3">
    <source>
        <dbReference type="ARBA" id="ARBA00005201"/>
    </source>
</evidence>
<keyword evidence="5 15" id="KW-0288">FMN</keyword>
<dbReference type="Pfam" id="PF06574">
    <property type="entry name" value="FAD_syn"/>
    <property type="match status" value="1"/>
</dbReference>
<evidence type="ECO:0000256" key="12">
    <source>
        <dbReference type="ARBA" id="ARBA00023268"/>
    </source>
</evidence>
<dbReference type="InterPro" id="IPR023465">
    <property type="entry name" value="Riboflavin_kinase_dom_sf"/>
</dbReference>
<dbReference type="Gene3D" id="3.40.50.620">
    <property type="entry name" value="HUPs"/>
    <property type="match status" value="1"/>
</dbReference>
<accession>A0A0V8JDK5</accession>
<dbReference type="RefSeq" id="WP_061969513.1">
    <property type="nucleotide sequence ID" value="NZ_FMAV01000001.1"/>
</dbReference>
<dbReference type="NCBIfam" id="NF004162">
    <property type="entry name" value="PRK05627.1-5"/>
    <property type="match status" value="1"/>
</dbReference>
<dbReference type="AlphaFoldDB" id="A0A0V8JDK5"/>
<comment type="pathway">
    <text evidence="3 15">Cofactor biosynthesis; FMN biosynthesis; FMN from riboflavin (ATP route): step 1/1.</text>
</comment>
<evidence type="ECO:0000256" key="14">
    <source>
        <dbReference type="ARBA" id="ARBA00049494"/>
    </source>
</evidence>
<comment type="catalytic activity">
    <reaction evidence="14 15">
        <text>FMN + ATP + H(+) = FAD + diphosphate</text>
        <dbReference type="Rhea" id="RHEA:17237"/>
        <dbReference type="ChEBI" id="CHEBI:15378"/>
        <dbReference type="ChEBI" id="CHEBI:30616"/>
        <dbReference type="ChEBI" id="CHEBI:33019"/>
        <dbReference type="ChEBI" id="CHEBI:57692"/>
        <dbReference type="ChEBI" id="CHEBI:58210"/>
        <dbReference type="EC" id="2.7.7.2"/>
    </reaction>
</comment>
<dbReference type="NCBIfam" id="NF004161">
    <property type="entry name" value="PRK05627.1-4"/>
    <property type="match status" value="1"/>
</dbReference>
<gene>
    <name evidence="17" type="ORF">AS030_06195</name>
</gene>